<keyword evidence="1" id="KW-0479">Metal-binding</keyword>
<reference evidence="4 5" key="1">
    <citation type="submission" date="2019-06" db="EMBL/GenBank/DDBJ databases">
        <title>Desulfobotulus mexicanus sp. nov., a novel sulfate-reducing bacterium isolated from the sediment of an alkaline crater lake in Mexico.</title>
        <authorList>
            <person name="Hirschler-Rea A."/>
        </authorList>
    </citation>
    <scope>NUCLEOTIDE SEQUENCE [LARGE SCALE GENOMIC DNA]</scope>
    <source>
        <strain evidence="4 5">PAR22N</strain>
    </source>
</reference>
<evidence type="ECO:0000256" key="1">
    <source>
        <dbReference type="ARBA" id="ARBA00022723"/>
    </source>
</evidence>
<accession>A0A5S5MEL6</accession>
<dbReference type="EMBL" id="VDMB01000015">
    <property type="protein sequence ID" value="TYT74119.1"/>
    <property type="molecule type" value="Genomic_DNA"/>
</dbReference>
<organism evidence="4 5">
    <name type="scientific">Desulfobotulus mexicanus</name>
    <dbReference type="NCBI Taxonomy" id="2586642"/>
    <lineage>
        <taxon>Bacteria</taxon>
        <taxon>Pseudomonadati</taxon>
        <taxon>Thermodesulfobacteriota</taxon>
        <taxon>Desulfobacteria</taxon>
        <taxon>Desulfobacterales</taxon>
        <taxon>Desulfobacteraceae</taxon>
        <taxon>Desulfobotulus</taxon>
    </lineage>
</organism>
<dbReference type="InterPro" id="IPR050197">
    <property type="entry name" value="Aldolase_class_II_sugar_metab"/>
</dbReference>
<name>A0A5S5MEL6_9BACT</name>
<evidence type="ECO:0000313" key="4">
    <source>
        <dbReference type="EMBL" id="TYT74119.1"/>
    </source>
</evidence>
<gene>
    <name evidence="4" type="ORF">FIM25_11960</name>
</gene>
<keyword evidence="5" id="KW-1185">Reference proteome</keyword>
<dbReference type="GO" id="GO:0046872">
    <property type="term" value="F:metal ion binding"/>
    <property type="evidence" value="ECO:0007669"/>
    <property type="project" value="UniProtKB-KW"/>
</dbReference>
<dbReference type="OrthoDB" id="5291399at2"/>
<dbReference type="SMART" id="SM01007">
    <property type="entry name" value="Aldolase_II"/>
    <property type="match status" value="1"/>
</dbReference>
<comment type="caution">
    <text evidence="4">The sequence shown here is derived from an EMBL/GenBank/DDBJ whole genome shotgun (WGS) entry which is preliminary data.</text>
</comment>
<dbReference type="SUPFAM" id="SSF53639">
    <property type="entry name" value="AraD/HMP-PK domain-like"/>
    <property type="match status" value="1"/>
</dbReference>
<dbReference type="PANTHER" id="PTHR22789">
    <property type="entry name" value="FUCULOSE PHOSPHATE ALDOLASE"/>
    <property type="match status" value="1"/>
</dbReference>
<protein>
    <submittedName>
        <fullName evidence="4">Fuculose phosphate aldolase</fullName>
        <ecNumber evidence="4">4.1.2.17</ecNumber>
    </submittedName>
</protein>
<dbReference type="GO" id="GO:0008738">
    <property type="term" value="F:L-fuculose-phosphate aldolase activity"/>
    <property type="evidence" value="ECO:0007669"/>
    <property type="project" value="UniProtKB-EC"/>
</dbReference>
<dbReference type="Gene3D" id="3.40.225.10">
    <property type="entry name" value="Class II aldolase/adducin N-terminal domain"/>
    <property type="match status" value="1"/>
</dbReference>
<evidence type="ECO:0000259" key="3">
    <source>
        <dbReference type="SMART" id="SM01007"/>
    </source>
</evidence>
<dbReference type="PANTHER" id="PTHR22789:SF0">
    <property type="entry name" value="3-OXO-TETRONATE 4-PHOSPHATE DECARBOXYLASE-RELATED"/>
    <property type="match status" value="1"/>
</dbReference>
<dbReference type="GO" id="GO:0019323">
    <property type="term" value="P:pentose catabolic process"/>
    <property type="evidence" value="ECO:0007669"/>
    <property type="project" value="TreeGrafter"/>
</dbReference>
<dbReference type="EC" id="4.1.2.17" evidence="4"/>
<dbReference type="Proteomes" id="UP000321899">
    <property type="component" value="Unassembled WGS sequence"/>
</dbReference>
<keyword evidence="2 4" id="KW-0456">Lyase</keyword>
<proteinExistence type="predicted"/>
<dbReference type="Pfam" id="PF00596">
    <property type="entry name" value="Aldolase_II"/>
    <property type="match status" value="1"/>
</dbReference>
<dbReference type="InterPro" id="IPR036409">
    <property type="entry name" value="Aldolase_II/adducin_N_sf"/>
</dbReference>
<dbReference type="AlphaFoldDB" id="A0A5S5MEL6"/>
<sequence length="211" mass="22838">MEKEADLLLHYGNKMHAAGLVTGSGGNLSVRVKDSVLITPSAMAYGDMEPEDMVLVDFSGKILRGRRAASSELGFHLALYEARKDISAVVHTHSPWATTLACLGWSLPAVHYLVGYGERNEVPVAPYAIFGSQELADHVVKGMGDGKALLLANHGLVSMGADLREAYEVAEEIEFVAGVYLRAKAVGEPVILDEKAMAPVLEKFRKYRGLK</sequence>
<evidence type="ECO:0000313" key="5">
    <source>
        <dbReference type="Proteomes" id="UP000321899"/>
    </source>
</evidence>
<evidence type="ECO:0000256" key="2">
    <source>
        <dbReference type="ARBA" id="ARBA00023239"/>
    </source>
</evidence>
<feature type="domain" description="Class II aldolase/adducin N-terminal" evidence="3">
    <location>
        <begin position="6"/>
        <end position="181"/>
    </location>
</feature>
<dbReference type="InterPro" id="IPR001303">
    <property type="entry name" value="Aldolase_II/adducin_N"/>
</dbReference>
<dbReference type="GO" id="GO:0005829">
    <property type="term" value="C:cytosol"/>
    <property type="evidence" value="ECO:0007669"/>
    <property type="project" value="TreeGrafter"/>
</dbReference>
<dbReference type="RefSeq" id="WP_139449622.1">
    <property type="nucleotide sequence ID" value="NZ_VDMB01000015.1"/>
</dbReference>